<dbReference type="Proteomes" id="UP000285232">
    <property type="component" value="Unassembled WGS sequence"/>
</dbReference>
<comment type="caution">
    <text evidence="4">The sequence shown here is derived from an EMBL/GenBank/DDBJ whole genome shotgun (WGS) entry which is preliminary data.</text>
</comment>
<protein>
    <submittedName>
        <fullName evidence="4">GNAT family N-acetyltransferase</fullName>
    </submittedName>
</protein>
<dbReference type="Pfam" id="PF00583">
    <property type="entry name" value="Acetyltransf_1"/>
    <property type="match status" value="1"/>
</dbReference>
<dbReference type="Gene3D" id="3.40.630.30">
    <property type="match status" value="1"/>
</dbReference>
<organism evidence="4 5">
    <name type="scientific">Aurantiacibacter aquimixticola</name>
    <dbReference type="NCBI Taxonomy" id="1958945"/>
    <lineage>
        <taxon>Bacteria</taxon>
        <taxon>Pseudomonadati</taxon>
        <taxon>Pseudomonadota</taxon>
        <taxon>Alphaproteobacteria</taxon>
        <taxon>Sphingomonadales</taxon>
        <taxon>Erythrobacteraceae</taxon>
        <taxon>Aurantiacibacter</taxon>
    </lineage>
</organism>
<dbReference type="GO" id="GO:0016747">
    <property type="term" value="F:acyltransferase activity, transferring groups other than amino-acyl groups"/>
    <property type="evidence" value="ECO:0007669"/>
    <property type="project" value="InterPro"/>
</dbReference>
<keyword evidence="1 4" id="KW-0808">Transferase</keyword>
<evidence type="ECO:0000313" key="5">
    <source>
        <dbReference type="Proteomes" id="UP000285232"/>
    </source>
</evidence>
<reference evidence="4 5" key="1">
    <citation type="journal article" date="2017" name="Int. J. Syst. Evol. Microbiol.">
        <title>Erythrobacter aquimixticola sp. nov., isolated from the junction between the ocean and a freshwater spring.</title>
        <authorList>
            <person name="Park S."/>
            <person name="Jung Y.T."/>
            <person name="Choi S.J."/>
            <person name="Yoon J.H."/>
        </authorList>
    </citation>
    <scope>NUCLEOTIDE SEQUENCE [LARGE SCALE GENOMIC DNA]</scope>
    <source>
        <strain evidence="4 5">JSSK-14</strain>
    </source>
</reference>
<dbReference type="AlphaFoldDB" id="A0A419RTW5"/>
<dbReference type="OrthoDB" id="143110at2"/>
<accession>A0A419RTW5</accession>
<dbReference type="InterPro" id="IPR050832">
    <property type="entry name" value="Bact_Acetyltransf"/>
</dbReference>
<feature type="domain" description="N-acetyltransferase" evidence="3">
    <location>
        <begin position="1"/>
        <end position="172"/>
    </location>
</feature>
<evidence type="ECO:0000259" key="3">
    <source>
        <dbReference type="PROSITE" id="PS51186"/>
    </source>
</evidence>
<dbReference type="SUPFAM" id="SSF55729">
    <property type="entry name" value="Acyl-CoA N-acyltransferases (Nat)"/>
    <property type="match status" value="1"/>
</dbReference>
<dbReference type="CDD" id="cd04301">
    <property type="entry name" value="NAT_SF"/>
    <property type="match status" value="1"/>
</dbReference>
<evidence type="ECO:0000313" key="4">
    <source>
        <dbReference type="EMBL" id="RJY09231.1"/>
    </source>
</evidence>
<dbReference type="PROSITE" id="PS51186">
    <property type="entry name" value="GNAT"/>
    <property type="match status" value="1"/>
</dbReference>
<sequence length="172" mass="19460">MILRPASLSDAEPLAQLGRTSFCAAFQHLYRPEDLKSFLTEVYSVEAVRTEIADPKITHRLAQDREGSPLAGFVKMRAPSWYAEHSDAARPISLGQLYTDPQRTGEGIGAALIDWAIDYSRSEGHDAVQLSVWSQNYGAQRFYQRYGFAKIADIHFLVGKQVDDEFLFELRF</sequence>
<proteinExistence type="predicted"/>
<dbReference type="RefSeq" id="WP_120048238.1">
    <property type="nucleotide sequence ID" value="NZ_RAHX01000001.1"/>
</dbReference>
<dbReference type="InterPro" id="IPR016181">
    <property type="entry name" value="Acyl_CoA_acyltransferase"/>
</dbReference>
<dbReference type="EMBL" id="RAHX01000001">
    <property type="protein sequence ID" value="RJY09231.1"/>
    <property type="molecule type" value="Genomic_DNA"/>
</dbReference>
<gene>
    <name evidence="4" type="ORF">D6201_07565</name>
</gene>
<keyword evidence="5" id="KW-1185">Reference proteome</keyword>
<evidence type="ECO:0000256" key="1">
    <source>
        <dbReference type="ARBA" id="ARBA00022679"/>
    </source>
</evidence>
<name>A0A419RTW5_9SPHN</name>
<evidence type="ECO:0000256" key="2">
    <source>
        <dbReference type="ARBA" id="ARBA00023315"/>
    </source>
</evidence>
<dbReference type="PANTHER" id="PTHR43877">
    <property type="entry name" value="AMINOALKYLPHOSPHONATE N-ACETYLTRANSFERASE-RELATED-RELATED"/>
    <property type="match status" value="1"/>
</dbReference>
<keyword evidence="2" id="KW-0012">Acyltransferase</keyword>
<dbReference type="InterPro" id="IPR000182">
    <property type="entry name" value="GNAT_dom"/>
</dbReference>